<keyword evidence="1" id="KW-1133">Transmembrane helix</keyword>
<dbReference type="EMBL" id="CP013002">
    <property type="protein sequence ID" value="ALL11959.1"/>
    <property type="molecule type" value="Genomic_DNA"/>
</dbReference>
<dbReference type="KEGG" id="chq:AQ619_00430"/>
<proteinExistence type="predicted"/>
<reference evidence="2 3" key="1">
    <citation type="submission" date="2015-10" db="EMBL/GenBank/DDBJ databases">
        <title>Conservation of the essential genome among Caulobacter and Brevundimonas species.</title>
        <authorList>
            <person name="Scott D."/>
            <person name="Ely B."/>
        </authorList>
    </citation>
    <scope>NUCLEOTIDE SEQUENCE [LARGE SCALE GENOMIC DNA]</scope>
    <source>
        <strain evidence="2 3">CB4</strain>
    </source>
</reference>
<feature type="transmembrane region" description="Helical" evidence="1">
    <location>
        <begin position="29"/>
        <end position="48"/>
    </location>
</feature>
<keyword evidence="3" id="KW-1185">Reference proteome</keyword>
<sequence length="63" mass="6937">MTSRDRAEQGGMIFYTLPTRRQRAARTRFLALMVIAAMALSAGVIQAFNSRPPPVEILAFAPT</sequence>
<accession>A0A0P0NVB2</accession>
<dbReference type="AlphaFoldDB" id="A0A0P0NVB2"/>
<protein>
    <submittedName>
        <fullName evidence="2">Uncharacterized protein</fullName>
    </submittedName>
</protein>
<name>A0A0P0NVB2_9CAUL</name>
<evidence type="ECO:0000313" key="3">
    <source>
        <dbReference type="Proteomes" id="UP000056905"/>
    </source>
</evidence>
<keyword evidence="1" id="KW-0812">Transmembrane</keyword>
<keyword evidence="1" id="KW-0472">Membrane</keyword>
<evidence type="ECO:0000256" key="1">
    <source>
        <dbReference type="SAM" id="Phobius"/>
    </source>
</evidence>
<dbReference type="RefSeq" id="WP_062142724.1">
    <property type="nucleotide sequence ID" value="NZ_CP013002.1"/>
</dbReference>
<organism evidence="2 3">
    <name type="scientific">Caulobacter henricii</name>
    <dbReference type="NCBI Taxonomy" id="69395"/>
    <lineage>
        <taxon>Bacteria</taxon>
        <taxon>Pseudomonadati</taxon>
        <taxon>Pseudomonadota</taxon>
        <taxon>Alphaproteobacteria</taxon>
        <taxon>Caulobacterales</taxon>
        <taxon>Caulobacteraceae</taxon>
        <taxon>Caulobacter</taxon>
    </lineage>
</organism>
<gene>
    <name evidence="2" type="ORF">AQ619_00430</name>
</gene>
<evidence type="ECO:0000313" key="2">
    <source>
        <dbReference type="EMBL" id="ALL11959.1"/>
    </source>
</evidence>
<dbReference type="Proteomes" id="UP000056905">
    <property type="component" value="Chromosome"/>
</dbReference>